<dbReference type="Proteomes" id="UP000653358">
    <property type="component" value="Unassembled WGS sequence"/>
</dbReference>
<dbReference type="EMBL" id="WJBB01000020">
    <property type="protein sequence ID" value="MBC3798098.1"/>
    <property type="molecule type" value="Genomic_DNA"/>
</dbReference>
<evidence type="ECO:0008006" key="3">
    <source>
        <dbReference type="Google" id="ProtNLM"/>
    </source>
</evidence>
<dbReference type="RefSeq" id="WP_148605278.1">
    <property type="nucleotide sequence ID" value="NZ_RXYB01000020.1"/>
</dbReference>
<accession>A0ABR6WNM3</accession>
<reference evidence="1 2" key="1">
    <citation type="journal article" date="2020" name="mSystems">
        <title>Defining Genomic and Predicted Metabolic Features of the Acetobacterium Genus.</title>
        <authorList>
            <person name="Ross D.E."/>
            <person name="Marshall C.W."/>
            <person name="Gulliver D."/>
            <person name="May H.D."/>
            <person name="Norman R.S."/>
        </authorList>
    </citation>
    <scope>NUCLEOTIDE SEQUENCE [LARGE SCALE GENOMIC DNA]</scope>
    <source>
        <strain evidence="1 2">DSM 9173</strain>
    </source>
</reference>
<comment type="caution">
    <text evidence="1">The sequence shown here is derived from an EMBL/GenBank/DDBJ whole genome shotgun (WGS) entry which is preliminary data.</text>
</comment>
<evidence type="ECO:0000313" key="1">
    <source>
        <dbReference type="EMBL" id="MBC3798098.1"/>
    </source>
</evidence>
<evidence type="ECO:0000313" key="2">
    <source>
        <dbReference type="Proteomes" id="UP000653358"/>
    </source>
</evidence>
<organism evidence="1 2">
    <name type="scientific">Acetobacterium tundrae</name>
    <dbReference type="NCBI Taxonomy" id="132932"/>
    <lineage>
        <taxon>Bacteria</taxon>
        <taxon>Bacillati</taxon>
        <taxon>Bacillota</taxon>
        <taxon>Clostridia</taxon>
        <taxon>Eubacteriales</taxon>
        <taxon>Eubacteriaceae</taxon>
        <taxon>Acetobacterium</taxon>
    </lineage>
</organism>
<proteinExistence type="predicted"/>
<keyword evidence="2" id="KW-1185">Reference proteome</keyword>
<sequence>MQESIFDYPKAYIPTDKREAKEDYFMQLFAWLLQNVDHLAHKYCKKLLLRLEQTNNHIIQQNDFINVETQVTVTSGRIDLVIKINDTIGFICEHKVNSLLK</sequence>
<gene>
    <name evidence="1" type="ORF">GH807_13720</name>
</gene>
<protein>
    <recommendedName>
        <fullName evidence="3">PD-(D/E)XK nuclease family transposase</fullName>
    </recommendedName>
</protein>
<name>A0ABR6WNM3_9FIRM</name>